<feature type="compositionally biased region" description="Gly residues" evidence="15">
    <location>
        <begin position="457"/>
        <end position="475"/>
    </location>
</feature>
<evidence type="ECO:0000313" key="17">
    <source>
        <dbReference type="EMBL" id="KAL1023585.1"/>
    </source>
</evidence>
<keyword evidence="7 14" id="KW-1133">Transmembrane helix</keyword>
<protein>
    <recommendedName>
        <fullName evidence="14">Palmitoyltransferase</fullName>
        <ecNumber evidence="14">2.3.1.225</ecNumber>
    </recommendedName>
</protein>
<dbReference type="PANTHER" id="PTHR12349">
    <property type="entry name" value="ANKYRIN REPEAT AND LEM DOMAIN-CONTAINING PROTEIN 2"/>
    <property type="match status" value="1"/>
</dbReference>
<organism evidence="17 18">
    <name type="scientific">Umbra pygmaea</name>
    <name type="common">Eastern mudminnow</name>
    <dbReference type="NCBI Taxonomy" id="75934"/>
    <lineage>
        <taxon>Eukaryota</taxon>
        <taxon>Metazoa</taxon>
        <taxon>Chordata</taxon>
        <taxon>Craniata</taxon>
        <taxon>Vertebrata</taxon>
        <taxon>Euteleostomi</taxon>
        <taxon>Actinopterygii</taxon>
        <taxon>Neopterygii</taxon>
        <taxon>Teleostei</taxon>
        <taxon>Protacanthopterygii</taxon>
        <taxon>Esociformes</taxon>
        <taxon>Umbridae</taxon>
        <taxon>Umbra</taxon>
    </lineage>
</organism>
<evidence type="ECO:0000256" key="13">
    <source>
        <dbReference type="ARBA" id="ARBA00047790"/>
    </source>
</evidence>
<feature type="compositionally biased region" description="Polar residues" evidence="15">
    <location>
        <begin position="422"/>
        <end position="440"/>
    </location>
</feature>
<feature type="compositionally biased region" description="Polar residues" evidence="15">
    <location>
        <begin position="726"/>
        <end position="736"/>
    </location>
</feature>
<dbReference type="GO" id="GO:0019706">
    <property type="term" value="F:protein-cysteine S-palmitoyltransferase activity"/>
    <property type="evidence" value="ECO:0007669"/>
    <property type="project" value="UniProtKB-EC"/>
</dbReference>
<keyword evidence="8 14" id="KW-0472">Membrane</keyword>
<keyword evidence="6 14" id="KW-0812">Transmembrane</keyword>
<evidence type="ECO:0000256" key="6">
    <source>
        <dbReference type="ARBA" id="ARBA00022692"/>
    </source>
</evidence>
<dbReference type="EC" id="2.3.1.225" evidence="14"/>
<feature type="compositionally biased region" description="Gly residues" evidence="15">
    <location>
        <begin position="700"/>
        <end position="714"/>
    </location>
</feature>
<evidence type="ECO:0000256" key="15">
    <source>
        <dbReference type="SAM" id="MobiDB-lite"/>
    </source>
</evidence>
<dbReference type="InterPro" id="IPR001594">
    <property type="entry name" value="Palmitoyltrfase_DHHC"/>
</dbReference>
<keyword evidence="11 14" id="KW-0012">Acyltransferase</keyword>
<dbReference type="Pfam" id="PF01529">
    <property type="entry name" value="DHHC"/>
    <property type="match status" value="1"/>
</dbReference>
<feature type="region of interest" description="Disordered" evidence="15">
    <location>
        <begin position="345"/>
        <end position="409"/>
    </location>
</feature>
<evidence type="ECO:0000259" key="16">
    <source>
        <dbReference type="Pfam" id="PF01529"/>
    </source>
</evidence>
<keyword evidence="5 14" id="KW-0808">Transferase</keyword>
<evidence type="ECO:0000256" key="4">
    <source>
        <dbReference type="ARBA" id="ARBA00022553"/>
    </source>
</evidence>
<keyword evidence="10" id="KW-0449">Lipoprotein</keyword>
<sequence>MVQGFPWECLAGCLCQSDSGLCNYLPSWSSSGRLADTAVLRVFTDIKEETFWGDVFSPSPHAPRGRAATAFLVGSTTLFFCFTCPWLSEQFSVAVPIYNGVIFLFVLANFCMATFMDPGIFPRAEEDEDKEDDFRAPLYKTVEIRGIQVRMKWCSTCRFYRPPRCSHCSVCDNCVEDFDHHCPWVNNCIGRRNYRYFFLFLLSLTAHIMGVFGFGLLFILYHTQQLDKVHSAVTMAVMCVAGLFFIPVAGLTGFHIVLVARGRTTNEQVTGKFRGGVNPFTNGCWRNVSHGLCSSQAPRYLGRKRQLHSVAVQPPFLRPQLTDAQLAAKVLDNGIQGDLHRSKSSLEMMESQSCDAEPPPPPKPELRYPGLSRGNQGAHTEESSLLNKAPPTPTMYKYRPTYTSPGKNHTALTHAYANQISRGDSLKESSTLLQSSQQPGFRSEPSLDGREAPGERAGAGLGGGGDRPGGGGSVGGAPSSSGGIPGYSLGGRSYPSFSDPTVLSSGGGGGGGGSRSSSVRSGSALNAAHISEATTSTSYKSLANQTPPPRNGSLSYDSLLTPSETTSGRRWAPCFLSRPTSVSSPPPQRPQDPHHSQPPPLSAAPQPPHPHHHHHHHHHHHGSGHSGSRPPRFSRPPLLSDSAAPHHYPYRTRSTDAPLAPSTHPPRSPHPPPLGKSLSYSSAAAAEMQYRMVRKASASAGGGGGGVGGVGGGIQAPKDLDEIQMKSFSRTNGQPRSSTSSSGSTPSSPCHPIGLSARPGQAFPSPGNTQSPAHKPGGGVKKVTGVGGTTYEISV</sequence>
<comment type="caution">
    <text evidence="17">The sequence shown here is derived from an EMBL/GenBank/DDBJ whole genome shotgun (WGS) entry which is preliminary data.</text>
</comment>
<feature type="compositionally biased region" description="Basic residues" evidence="15">
    <location>
        <begin position="609"/>
        <end position="623"/>
    </location>
</feature>
<keyword evidence="3" id="KW-0488">Methylation</keyword>
<keyword evidence="18" id="KW-1185">Reference proteome</keyword>
<dbReference type="EMBL" id="JAGEUA010000001">
    <property type="protein sequence ID" value="KAL1023585.1"/>
    <property type="molecule type" value="Genomic_DNA"/>
</dbReference>
<accession>A0ABD0Y407</accession>
<feature type="compositionally biased region" description="Polar residues" evidence="15">
    <location>
        <begin position="536"/>
        <end position="545"/>
    </location>
</feature>
<comment type="subcellular location">
    <subcellularLocation>
        <location evidence="1">Cell membrane</location>
        <topology evidence="1">Multi-pass membrane protein</topology>
    </subcellularLocation>
</comment>
<keyword evidence="4" id="KW-0597">Phosphoprotein</keyword>
<dbReference type="SUPFAM" id="SSF103473">
    <property type="entry name" value="MFS general substrate transporter"/>
    <property type="match status" value="1"/>
</dbReference>
<dbReference type="Proteomes" id="UP001557470">
    <property type="component" value="Unassembled WGS sequence"/>
</dbReference>
<feature type="transmembrane region" description="Helical" evidence="14">
    <location>
        <begin position="67"/>
        <end position="88"/>
    </location>
</feature>
<feature type="domain" description="Palmitoyltransferase DHHC" evidence="16">
    <location>
        <begin position="150"/>
        <end position="270"/>
    </location>
</feature>
<comment type="domain">
    <text evidence="14">The DHHC domain is required for palmitoyltransferase activity.</text>
</comment>
<feature type="compositionally biased region" description="Gly residues" evidence="15">
    <location>
        <begin position="505"/>
        <end position="514"/>
    </location>
</feature>
<evidence type="ECO:0000256" key="1">
    <source>
        <dbReference type="ARBA" id="ARBA00004651"/>
    </source>
</evidence>
<evidence type="ECO:0000256" key="5">
    <source>
        <dbReference type="ARBA" id="ARBA00022679"/>
    </source>
</evidence>
<evidence type="ECO:0000256" key="11">
    <source>
        <dbReference type="ARBA" id="ARBA00023315"/>
    </source>
</evidence>
<feature type="compositionally biased region" description="Low complexity" evidence="15">
    <location>
        <begin position="626"/>
        <end position="640"/>
    </location>
</feature>
<feature type="compositionally biased region" description="Polar residues" evidence="15">
    <location>
        <begin position="373"/>
        <end position="386"/>
    </location>
</feature>
<evidence type="ECO:0000256" key="7">
    <source>
        <dbReference type="ARBA" id="ARBA00022989"/>
    </source>
</evidence>
<dbReference type="PROSITE" id="PS50216">
    <property type="entry name" value="DHHC"/>
    <property type="match status" value="1"/>
</dbReference>
<evidence type="ECO:0000256" key="8">
    <source>
        <dbReference type="ARBA" id="ARBA00023136"/>
    </source>
</evidence>
<feature type="transmembrane region" description="Helical" evidence="14">
    <location>
        <begin position="94"/>
        <end position="115"/>
    </location>
</feature>
<keyword evidence="2" id="KW-1003">Cell membrane</keyword>
<feature type="transmembrane region" description="Helical" evidence="14">
    <location>
        <begin position="233"/>
        <end position="258"/>
    </location>
</feature>
<feature type="region of interest" description="Disordered" evidence="15">
    <location>
        <begin position="536"/>
        <end position="678"/>
    </location>
</feature>
<dbReference type="GO" id="GO:0005886">
    <property type="term" value="C:plasma membrane"/>
    <property type="evidence" value="ECO:0007669"/>
    <property type="project" value="UniProtKB-SubCell"/>
</dbReference>
<comment type="similarity">
    <text evidence="12">Belongs to the DHHC palmitoyltransferase family. ERF2/ZDHHC9 subfamily.</text>
</comment>
<dbReference type="AlphaFoldDB" id="A0ABD0Y407"/>
<evidence type="ECO:0000256" key="3">
    <source>
        <dbReference type="ARBA" id="ARBA00022481"/>
    </source>
</evidence>
<feature type="compositionally biased region" description="Pro residues" evidence="15">
    <location>
        <begin position="663"/>
        <end position="674"/>
    </location>
</feature>
<keyword evidence="9" id="KW-0564">Palmitate</keyword>
<evidence type="ECO:0000256" key="14">
    <source>
        <dbReference type="RuleBase" id="RU079119"/>
    </source>
</evidence>
<feature type="region of interest" description="Disordered" evidence="15">
    <location>
        <begin position="697"/>
        <end position="795"/>
    </location>
</feature>
<evidence type="ECO:0000256" key="10">
    <source>
        <dbReference type="ARBA" id="ARBA00023288"/>
    </source>
</evidence>
<feature type="transmembrane region" description="Helical" evidence="14">
    <location>
        <begin position="196"/>
        <end position="221"/>
    </location>
</feature>
<reference evidence="17 18" key="1">
    <citation type="submission" date="2024-06" db="EMBL/GenBank/DDBJ databases">
        <authorList>
            <person name="Pan Q."/>
            <person name="Wen M."/>
            <person name="Jouanno E."/>
            <person name="Zahm M."/>
            <person name="Klopp C."/>
            <person name="Cabau C."/>
            <person name="Louis A."/>
            <person name="Berthelot C."/>
            <person name="Parey E."/>
            <person name="Roest Crollius H."/>
            <person name="Montfort J."/>
            <person name="Robinson-Rechavi M."/>
            <person name="Bouchez O."/>
            <person name="Lampietro C."/>
            <person name="Lopez Roques C."/>
            <person name="Donnadieu C."/>
            <person name="Postlethwait J."/>
            <person name="Bobe J."/>
            <person name="Verreycken H."/>
            <person name="Guiguen Y."/>
        </authorList>
    </citation>
    <scope>NUCLEOTIDE SEQUENCE [LARGE SCALE GENOMIC DNA]</scope>
    <source>
        <strain evidence="17">Up_M1</strain>
        <tissue evidence="17">Testis</tissue>
    </source>
</reference>
<dbReference type="InterPro" id="IPR036259">
    <property type="entry name" value="MFS_trans_sf"/>
</dbReference>
<feature type="compositionally biased region" description="Basic and acidic residues" evidence="15">
    <location>
        <begin position="445"/>
        <end position="454"/>
    </location>
</feature>
<proteinExistence type="inferred from homology"/>
<feature type="compositionally biased region" description="Polar residues" evidence="15">
    <location>
        <begin position="552"/>
        <end position="568"/>
    </location>
</feature>
<evidence type="ECO:0000256" key="2">
    <source>
        <dbReference type="ARBA" id="ARBA00022475"/>
    </source>
</evidence>
<feature type="compositionally biased region" description="Low complexity" evidence="15">
    <location>
        <begin position="737"/>
        <end position="748"/>
    </location>
</feature>
<name>A0ABD0Y407_UMBPY</name>
<feature type="compositionally biased region" description="Pro residues" evidence="15">
    <location>
        <begin position="584"/>
        <end position="608"/>
    </location>
</feature>
<evidence type="ECO:0000256" key="9">
    <source>
        <dbReference type="ARBA" id="ARBA00023139"/>
    </source>
</evidence>
<gene>
    <name evidence="17" type="ORF">UPYG_G00043180</name>
</gene>
<comment type="catalytic activity">
    <reaction evidence="13">
        <text>L-cysteinyl-[protein] + hexadecanoyl-CoA = S-hexadecanoyl-L-cysteinyl-[protein] + CoA</text>
        <dbReference type="Rhea" id="RHEA:36683"/>
        <dbReference type="Rhea" id="RHEA-COMP:10131"/>
        <dbReference type="Rhea" id="RHEA-COMP:11032"/>
        <dbReference type="ChEBI" id="CHEBI:29950"/>
        <dbReference type="ChEBI" id="CHEBI:57287"/>
        <dbReference type="ChEBI" id="CHEBI:57379"/>
        <dbReference type="ChEBI" id="CHEBI:74151"/>
        <dbReference type="EC" id="2.3.1.225"/>
    </reaction>
    <physiologicalReaction direction="left-to-right" evidence="13">
        <dbReference type="Rhea" id="RHEA:36684"/>
    </physiologicalReaction>
</comment>
<dbReference type="PANTHER" id="PTHR12349:SF3">
    <property type="entry name" value="PALMITOYLTRANSFERASE ZDHHC5"/>
    <property type="match status" value="1"/>
</dbReference>
<feature type="compositionally biased region" description="Gly residues" evidence="15">
    <location>
        <begin position="776"/>
        <end position="788"/>
    </location>
</feature>
<evidence type="ECO:0000256" key="12">
    <source>
        <dbReference type="ARBA" id="ARBA00023463"/>
    </source>
</evidence>
<feature type="region of interest" description="Disordered" evidence="15">
    <location>
        <begin position="422"/>
        <end position="523"/>
    </location>
</feature>
<evidence type="ECO:0000313" key="18">
    <source>
        <dbReference type="Proteomes" id="UP001557470"/>
    </source>
</evidence>